<comment type="similarity">
    <text evidence="2">Belongs to the TBCC family.</text>
</comment>
<gene>
    <name evidence="9" type="ORF">BUALT_Bualt11G0018000</name>
</gene>
<keyword evidence="5" id="KW-0143">Chaperone</keyword>
<dbReference type="PANTHER" id="PTHR15139:SF0">
    <property type="entry name" value="TUBULIN-SPECIFIC CHAPERONE C"/>
    <property type="match status" value="1"/>
</dbReference>
<feature type="region of interest" description="Disordered" evidence="7">
    <location>
        <begin position="1"/>
        <end position="55"/>
    </location>
</feature>
<dbReference type="PANTHER" id="PTHR15139">
    <property type="entry name" value="TUBULIN FOLDING COFACTOR C"/>
    <property type="match status" value="1"/>
</dbReference>
<evidence type="ECO:0000256" key="6">
    <source>
        <dbReference type="ARBA" id="ARBA00026055"/>
    </source>
</evidence>
<dbReference type="Gene3D" id="2.160.20.70">
    <property type="match status" value="1"/>
</dbReference>
<evidence type="ECO:0000256" key="2">
    <source>
        <dbReference type="ARBA" id="ARBA00008848"/>
    </source>
</evidence>
<proteinExistence type="inferred from homology"/>
<dbReference type="InterPro" id="IPR012945">
    <property type="entry name" value="Tubulin-bd_cofactor_C_dom"/>
</dbReference>
<evidence type="ECO:0000256" key="7">
    <source>
        <dbReference type="SAM" id="MobiDB-lite"/>
    </source>
</evidence>
<comment type="caution">
    <text evidence="9">The sequence shown here is derived from an EMBL/GenBank/DDBJ whole genome shotgun (WGS) entry which is preliminary data.</text>
</comment>
<dbReference type="GO" id="GO:0007021">
    <property type="term" value="P:tubulin complex assembly"/>
    <property type="evidence" value="ECO:0007669"/>
    <property type="project" value="TreeGrafter"/>
</dbReference>
<evidence type="ECO:0000313" key="10">
    <source>
        <dbReference type="Proteomes" id="UP000826271"/>
    </source>
</evidence>
<dbReference type="InterPro" id="IPR016098">
    <property type="entry name" value="CAP/MinC_C"/>
</dbReference>
<dbReference type="Pfam" id="PF16752">
    <property type="entry name" value="TBCC_N"/>
    <property type="match status" value="1"/>
</dbReference>
<comment type="subunit">
    <text evidence="6">Supercomplex made of cofactors A to E. Cofactors A and D function by capturing and stabilizing tubulin in a quasi-native conformation. Cofactor E binds to the cofactor D-tubulin complex; interaction with cofactor C then causes the release of tubulin polypeptides that are committed to the native state.</text>
</comment>
<evidence type="ECO:0000259" key="8">
    <source>
        <dbReference type="PROSITE" id="PS51329"/>
    </source>
</evidence>
<dbReference type="Proteomes" id="UP000826271">
    <property type="component" value="Unassembled WGS sequence"/>
</dbReference>
<organism evidence="9 10">
    <name type="scientific">Buddleja alternifolia</name>
    <dbReference type="NCBI Taxonomy" id="168488"/>
    <lineage>
        <taxon>Eukaryota</taxon>
        <taxon>Viridiplantae</taxon>
        <taxon>Streptophyta</taxon>
        <taxon>Embryophyta</taxon>
        <taxon>Tracheophyta</taxon>
        <taxon>Spermatophyta</taxon>
        <taxon>Magnoliopsida</taxon>
        <taxon>eudicotyledons</taxon>
        <taxon>Gunneridae</taxon>
        <taxon>Pentapetalae</taxon>
        <taxon>asterids</taxon>
        <taxon>lamiids</taxon>
        <taxon>Lamiales</taxon>
        <taxon>Scrophulariaceae</taxon>
        <taxon>Buddlejeae</taxon>
        <taxon>Buddleja</taxon>
    </lineage>
</organism>
<dbReference type="InterPro" id="IPR038397">
    <property type="entry name" value="TBCC_N_sf"/>
</dbReference>
<evidence type="ECO:0000256" key="4">
    <source>
        <dbReference type="ARBA" id="ARBA00022990"/>
    </source>
</evidence>
<evidence type="ECO:0000256" key="5">
    <source>
        <dbReference type="ARBA" id="ARBA00023186"/>
    </source>
</evidence>
<keyword evidence="3" id="KW-0963">Cytoplasm</keyword>
<dbReference type="Pfam" id="PF07986">
    <property type="entry name" value="TBCC"/>
    <property type="match status" value="1"/>
</dbReference>
<dbReference type="PROSITE" id="PS51329">
    <property type="entry name" value="C_CAP_COFACTOR_C"/>
    <property type="match status" value="1"/>
</dbReference>
<dbReference type="GO" id="GO:0005737">
    <property type="term" value="C:cytoplasm"/>
    <property type="evidence" value="ECO:0007669"/>
    <property type="project" value="UniProtKB-SubCell"/>
</dbReference>
<comment type="subcellular location">
    <subcellularLocation>
        <location evidence="1">Cytoplasm</location>
    </subcellularLocation>
</comment>
<reference evidence="9" key="1">
    <citation type="submission" date="2019-10" db="EMBL/GenBank/DDBJ databases">
        <authorList>
            <person name="Zhang R."/>
            <person name="Pan Y."/>
            <person name="Wang J."/>
            <person name="Ma R."/>
            <person name="Yu S."/>
        </authorList>
    </citation>
    <scope>NUCLEOTIDE SEQUENCE</scope>
    <source>
        <strain evidence="9">LA-IB0</strain>
        <tissue evidence="9">Leaf</tissue>
    </source>
</reference>
<accession>A0AAV6WSG2</accession>
<protein>
    <recommendedName>
        <fullName evidence="8">C-CAP/cofactor C-like domain-containing protein</fullName>
    </recommendedName>
</protein>
<feature type="domain" description="C-CAP/cofactor C-like" evidence="8">
    <location>
        <begin position="147"/>
        <end position="328"/>
    </location>
</feature>
<keyword evidence="4" id="KW-0007">Acetylation</keyword>
<dbReference type="GO" id="GO:0015631">
    <property type="term" value="F:tubulin binding"/>
    <property type="evidence" value="ECO:0007669"/>
    <property type="project" value="InterPro"/>
</dbReference>
<dbReference type="SMART" id="SM00673">
    <property type="entry name" value="CARP"/>
    <property type="match status" value="2"/>
</dbReference>
<dbReference type="GO" id="GO:0007023">
    <property type="term" value="P:post-chaperonin tubulin folding pathway"/>
    <property type="evidence" value="ECO:0007669"/>
    <property type="project" value="InterPro"/>
</dbReference>
<evidence type="ECO:0000313" key="9">
    <source>
        <dbReference type="EMBL" id="KAG8373378.1"/>
    </source>
</evidence>
<dbReference type="InterPro" id="IPR027684">
    <property type="entry name" value="TBCC"/>
</dbReference>
<evidence type="ECO:0000256" key="3">
    <source>
        <dbReference type="ARBA" id="ARBA00022490"/>
    </source>
</evidence>
<sequence>MAENELSSSSSSTAGGGGSLERKHAAMIERLSNRHHSRLSVKPDPNSATSSESTQSFLSQFSQSKISIESQISAIRQNPNPTRKPELESISLEIAALEKLIAESSYFLPPYEVRTCLAGAANLKQSLDDVTSIVIPKKKFTFKNKAPKKAPTIPAQNDAISLDTDKTLITGLGNNYGFRDLNAAPGFRNREKELLVKEFNRSECEDHIGEFTLSDLRDCEVRLKGCLRALFINNLVNCKVYVGVITGSVLIEGAEGCVFVLASHQIRIHNVENCDFYLRSRSRPIIEDCNGVRFAPYCLSYEGIDKDLTEANLCEETGNWMNVDDFLWLRAVQSPNWSVLPENERIEMVNI</sequence>
<dbReference type="InterPro" id="IPR017901">
    <property type="entry name" value="C-CAP_CF_C-like"/>
</dbReference>
<evidence type="ECO:0000256" key="1">
    <source>
        <dbReference type="ARBA" id="ARBA00004496"/>
    </source>
</evidence>
<dbReference type="InterPro" id="IPR006599">
    <property type="entry name" value="CARP_motif"/>
</dbReference>
<keyword evidence="10" id="KW-1185">Reference proteome</keyword>
<dbReference type="Gene3D" id="1.20.58.1250">
    <property type="entry name" value="Tubulin Binding Cofactor C, N-terminal domain"/>
    <property type="match status" value="1"/>
</dbReference>
<dbReference type="EMBL" id="WHWC01000011">
    <property type="protein sequence ID" value="KAG8373378.1"/>
    <property type="molecule type" value="Genomic_DNA"/>
</dbReference>
<dbReference type="InterPro" id="IPR031925">
    <property type="entry name" value="TBCC_N"/>
</dbReference>
<name>A0AAV6WSG2_9LAMI</name>
<dbReference type="AlphaFoldDB" id="A0AAV6WSG2"/>